<organism evidence="1 2">
    <name type="scientific">Nannocystis exedens</name>
    <dbReference type="NCBI Taxonomy" id="54"/>
    <lineage>
        <taxon>Bacteria</taxon>
        <taxon>Pseudomonadati</taxon>
        <taxon>Myxococcota</taxon>
        <taxon>Polyangia</taxon>
        <taxon>Nannocystales</taxon>
        <taxon>Nannocystaceae</taxon>
        <taxon>Nannocystis</taxon>
    </lineage>
</organism>
<proteinExistence type="predicted"/>
<name>A0A1I1V8B4_9BACT</name>
<sequence length="153" mass="16555">MSRAWLVGLSLLSACGPEFEPREGRWEFLSGEVLDERCGEITERLSVDFMLEMKRGGRFTIAPVDATGTIACELAGMEFECPEHLVRVTISGTDVTLDVSMTEVGSFTSETEGSGRRDARVVCRGSQCPLAAAVAKVTFPCTAALEFMVAHAE</sequence>
<evidence type="ECO:0000313" key="2">
    <source>
        <dbReference type="Proteomes" id="UP000199400"/>
    </source>
</evidence>
<accession>A0A1I1V8B4</accession>
<dbReference type="PROSITE" id="PS51257">
    <property type="entry name" value="PROKAR_LIPOPROTEIN"/>
    <property type="match status" value="1"/>
</dbReference>
<evidence type="ECO:0008006" key="3">
    <source>
        <dbReference type="Google" id="ProtNLM"/>
    </source>
</evidence>
<dbReference type="AlphaFoldDB" id="A0A1I1V8B4"/>
<keyword evidence="2" id="KW-1185">Reference proteome</keyword>
<reference evidence="2" key="1">
    <citation type="submission" date="2016-10" db="EMBL/GenBank/DDBJ databases">
        <authorList>
            <person name="Varghese N."/>
            <person name="Submissions S."/>
        </authorList>
    </citation>
    <scope>NUCLEOTIDE SEQUENCE [LARGE SCALE GENOMIC DNA]</scope>
    <source>
        <strain evidence="2">ATCC 25963</strain>
    </source>
</reference>
<gene>
    <name evidence="1" type="ORF">SAMN02745121_01614</name>
</gene>
<dbReference type="STRING" id="54.SAMN02745121_01614"/>
<dbReference type="EMBL" id="FOMX01000004">
    <property type="protein sequence ID" value="SFD79144.1"/>
    <property type="molecule type" value="Genomic_DNA"/>
</dbReference>
<evidence type="ECO:0000313" key="1">
    <source>
        <dbReference type="EMBL" id="SFD79144.1"/>
    </source>
</evidence>
<dbReference type="Proteomes" id="UP000199400">
    <property type="component" value="Unassembled WGS sequence"/>
</dbReference>
<dbReference type="RefSeq" id="WP_096330383.1">
    <property type="nucleotide sequence ID" value="NZ_FOMX01000004.1"/>
</dbReference>
<protein>
    <recommendedName>
        <fullName evidence="3">Lipoprotein</fullName>
    </recommendedName>
</protein>